<dbReference type="PANTHER" id="PTHR35882">
    <property type="entry name" value="PELA"/>
    <property type="match status" value="1"/>
</dbReference>
<dbReference type="InterPro" id="IPR017853">
    <property type="entry name" value="GH"/>
</dbReference>
<sequence length="273" mass="32403">MKFKLRLVIMVFLIIFTLYPLTTYSAKNYSFGIFTSSDSCDLNKFLKYKEIVVDATIFSKEDIDYLHENGVKVFSYINIGSLEKFRPYYEDFASITLSNYENWSNERWIDVSNPKWQNYVVNTLSKDLFSKGIDGLFIDNIDIYTIYKKDKIFNGIHCILKTLNDKYKKPIIINNGYDFIQKALSLKLNLTDLFYGLNKEEVFTIIENYENDIFRTNILEERNFVLSYLNTLSKKGINIYIIEYSKNKNLNKKMIKYYNKKNYKFFISSTVNL</sequence>
<dbReference type="RefSeq" id="WP_268039199.1">
    <property type="nucleotide sequence ID" value="NZ_JAPQER010000001.1"/>
</dbReference>
<dbReference type="Pfam" id="PF03537">
    <property type="entry name" value="Glyco_hydro_114"/>
    <property type="match status" value="1"/>
</dbReference>
<evidence type="ECO:0000313" key="2">
    <source>
        <dbReference type="EMBL" id="MCY6482931.1"/>
    </source>
</evidence>
<accession>A0ABT4CVD9</accession>
<comment type="caution">
    <text evidence="2">The sequence shown here is derived from an EMBL/GenBank/DDBJ whole genome shotgun (WGS) entry which is preliminary data.</text>
</comment>
<reference evidence="2" key="1">
    <citation type="submission" date="2022-12" db="EMBL/GenBank/DDBJ databases">
        <authorList>
            <person name="Wang J."/>
        </authorList>
    </citation>
    <scope>NUCLEOTIDE SEQUENCE</scope>
    <source>
        <strain evidence="2">HY-45-18</strain>
    </source>
</reference>
<feature type="domain" description="Glycoside-hydrolase family GH114 TIM-barrel" evidence="1">
    <location>
        <begin position="53"/>
        <end position="272"/>
    </location>
</feature>
<evidence type="ECO:0000259" key="1">
    <source>
        <dbReference type="Pfam" id="PF03537"/>
    </source>
</evidence>
<dbReference type="PANTHER" id="PTHR35882:SF2">
    <property type="entry name" value="PELA"/>
    <property type="match status" value="1"/>
</dbReference>
<dbReference type="InterPro" id="IPR013785">
    <property type="entry name" value="Aldolase_TIM"/>
</dbReference>
<dbReference type="SUPFAM" id="SSF51445">
    <property type="entry name" value="(Trans)glycosidases"/>
    <property type="match status" value="1"/>
</dbReference>
<protein>
    <submittedName>
        <fullName evidence="2">Endo alpha-1,4 polygalactosaminidase</fullName>
    </submittedName>
</protein>
<dbReference type="Proteomes" id="UP001078443">
    <property type="component" value="Unassembled WGS sequence"/>
</dbReference>
<gene>
    <name evidence="2" type="ORF">OW763_00995</name>
</gene>
<proteinExistence type="predicted"/>
<dbReference type="InterPro" id="IPR004352">
    <property type="entry name" value="GH114_TIM-barrel"/>
</dbReference>
<dbReference type="EMBL" id="JAPQER010000001">
    <property type="protein sequence ID" value="MCY6482931.1"/>
    <property type="molecule type" value="Genomic_DNA"/>
</dbReference>
<organism evidence="2 3">
    <name type="scientific">Clostridium aestuarii</name>
    <dbReference type="NCBI Taxonomy" id="338193"/>
    <lineage>
        <taxon>Bacteria</taxon>
        <taxon>Bacillati</taxon>
        <taxon>Bacillota</taxon>
        <taxon>Clostridia</taxon>
        <taxon>Eubacteriales</taxon>
        <taxon>Clostridiaceae</taxon>
        <taxon>Clostridium</taxon>
    </lineage>
</organism>
<dbReference type="Gene3D" id="3.20.20.70">
    <property type="entry name" value="Aldolase class I"/>
    <property type="match status" value="1"/>
</dbReference>
<evidence type="ECO:0000313" key="3">
    <source>
        <dbReference type="Proteomes" id="UP001078443"/>
    </source>
</evidence>
<name>A0ABT4CVD9_9CLOT</name>
<keyword evidence="3" id="KW-1185">Reference proteome</keyword>